<evidence type="ECO:0000313" key="2">
    <source>
        <dbReference type="EMBL" id="WAR24183.1"/>
    </source>
</evidence>
<accession>A0ABY7FPP0</accession>
<protein>
    <submittedName>
        <fullName evidence="2">Uncharacterized protein</fullName>
    </submittedName>
</protein>
<evidence type="ECO:0000313" key="3">
    <source>
        <dbReference type="Proteomes" id="UP001164746"/>
    </source>
</evidence>
<feature type="compositionally biased region" description="Basic residues" evidence="1">
    <location>
        <begin position="194"/>
        <end position="212"/>
    </location>
</feature>
<proteinExistence type="predicted"/>
<feature type="compositionally biased region" description="Basic and acidic residues" evidence="1">
    <location>
        <begin position="230"/>
        <end position="246"/>
    </location>
</feature>
<feature type="compositionally biased region" description="Basic and acidic residues" evidence="1">
    <location>
        <begin position="42"/>
        <end position="62"/>
    </location>
</feature>
<keyword evidence="3" id="KW-1185">Reference proteome</keyword>
<dbReference type="EMBL" id="CP111024">
    <property type="protein sequence ID" value="WAR24183.1"/>
    <property type="molecule type" value="Genomic_DNA"/>
</dbReference>
<reference evidence="2" key="1">
    <citation type="submission" date="2022-11" db="EMBL/GenBank/DDBJ databases">
        <title>Centuries of genome instability and evolution in soft-shell clam transmissible cancer (bioRxiv).</title>
        <authorList>
            <person name="Hart S.F.M."/>
            <person name="Yonemitsu M.A."/>
            <person name="Giersch R.M."/>
            <person name="Beal B.F."/>
            <person name="Arriagada G."/>
            <person name="Davis B.W."/>
            <person name="Ostrander E.A."/>
            <person name="Goff S.P."/>
            <person name="Metzger M.J."/>
        </authorList>
    </citation>
    <scope>NUCLEOTIDE SEQUENCE</scope>
    <source>
        <strain evidence="2">MELC-2E11</strain>
        <tissue evidence="2">Siphon/mantle</tissue>
    </source>
</reference>
<feature type="region of interest" description="Disordered" evidence="1">
    <location>
        <begin position="1"/>
        <end position="101"/>
    </location>
</feature>
<sequence length="295" mass="34911">MQQVRTNRREKWLTTPQCNRSGEVAKKWLTSPELRTTSVDTTDTRSVDTTDTRSEDTTDTRSVDTTGTRSVDTTDTRSVDTTDTRSVDTTDTRSVETPQTHTQIDLLKDSFINSSASIYEEIRVKGNIRFSVNNGYLKQQGIMGMSNAERQRKFRSRWDEDETRRKYLQDSKEKYKKDKTLGKRKQITDMTQREKRHQRKIWRVQKRKLKERRKAEQERILTPPSSPVTPEKRQKRQIDDKQMDPYDRKKEFKTYLQKLAKCRTFCELQTECKQINDTIGELTIDPHESNMNYFT</sequence>
<feature type="region of interest" description="Disordered" evidence="1">
    <location>
        <begin position="175"/>
        <end position="246"/>
    </location>
</feature>
<feature type="compositionally biased region" description="Basic and acidic residues" evidence="1">
    <location>
        <begin position="72"/>
        <end position="94"/>
    </location>
</feature>
<evidence type="ECO:0000256" key="1">
    <source>
        <dbReference type="SAM" id="MobiDB-lite"/>
    </source>
</evidence>
<organism evidence="2 3">
    <name type="scientific">Mya arenaria</name>
    <name type="common">Soft-shell clam</name>
    <dbReference type="NCBI Taxonomy" id="6604"/>
    <lineage>
        <taxon>Eukaryota</taxon>
        <taxon>Metazoa</taxon>
        <taxon>Spiralia</taxon>
        <taxon>Lophotrochozoa</taxon>
        <taxon>Mollusca</taxon>
        <taxon>Bivalvia</taxon>
        <taxon>Autobranchia</taxon>
        <taxon>Heteroconchia</taxon>
        <taxon>Euheterodonta</taxon>
        <taxon>Imparidentia</taxon>
        <taxon>Neoheterodontei</taxon>
        <taxon>Myida</taxon>
        <taxon>Myoidea</taxon>
        <taxon>Myidae</taxon>
        <taxon>Mya</taxon>
    </lineage>
</organism>
<gene>
    <name evidence="2" type="ORF">MAR_037852</name>
</gene>
<dbReference type="Proteomes" id="UP001164746">
    <property type="component" value="Chromosome 13"/>
</dbReference>
<name>A0ABY7FPP0_MYAAR</name>